<evidence type="ECO:0000256" key="7">
    <source>
        <dbReference type="ARBA" id="ARBA00022958"/>
    </source>
</evidence>
<dbReference type="CDD" id="cd00751">
    <property type="entry name" value="thiolase"/>
    <property type="match status" value="1"/>
</dbReference>
<dbReference type="AlphaFoldDB" id="A0A5M6D3C2"/>
<reference evidence="13 14" key="1">
    <citation type="submission" date="2019-09" db="EMBL/GenBank/DDBJ databases">
        <title>Genome sequence and assembly of Adhaeribacter sp.</title>
        <authorList>
            <person name="Chhetri G."/>
        </authorList>
    </citation>
    <scope>NUCLEOTIDE SEQUENCE [LARGE SCALE GENOMIC DNA]</scope>
    <source>
        <strain evidence="13 14">DK36</strain>
    </source>
</reference>
<dbReference type="Pfam" id="PF00108">
    <property type="entry name" value="Thiolase_N"/>
    <property type="match status" value="1"/>
</dbReference>
<evidence type="ECO:0000256" key="5">
    <source>
        <dbReference type="ARBA" id="ARBA00022723"/>
    </source>
</evidence>
<dbReference type="GO" id="GO:0006635">
    <property type="term" value="P:fatty acid beta-oxidation"/>
    <property type="evidence" value="ECO:0007669"/>
    <property type="project" value="TreeGrafter"/>
</dbReference>
<keyword evidence="4 10" id="KW-0808">Transferase</keyword>
<dbReference type="PIRSF" id="PIRSF000429">
    <property type="entry name" value="Ac-CoA_Ac_transf"/>
    <property type="match status" value="1"/>
</dbReference>
<accession>A0A5M6D3C2</accession>
<feature type="active site" description="Proton acceptor" evidence="9">
    <location>
        <position position="350"/>
    </location>
</feature>
<gene>
    <name evidence="13" type="ORF">F0145_22090</name>
</gene>
<dbReference type="SUPFAM" id="SSF53901">
    <property type="entry name" value="Thiolase-like"/>
    <property type="match status" value="2"/>
</dbReference>
<dbReference type="InterPro" id="IPR020617">
    <property type="entry name" value="Thiolase_C"/>
</dbReference>
<dbReference type="InterPro" id="IPR016039">
    <property type="entry name" value="Thiolase-like"/>
</dbReference>
<feature type="domain" description="Thiolase C-terminal" evidence="12">
    <location>
        <begin position="272"/>
        <end position="393"/>
    </location>
</feature>
<dbReference type="Gene3D" id="3.40.47.10">
    <property type="match status" value="1"/>
</dbReference>
<keyword evidence="14" id="KW-1185">Reference proteome</keyword>
<evidence type="ECO:0000259" key="11">
    <source>
        <dbReference type="Pfam" id="PF00108"/>
    </source>
</evidence>
<proteinExistence type="inferred from homology"/>
<dbReference type="Proteomes" id="UP000323426">
    <property type="component" value="Unassembled WGS sequence"/>
</dbReference>
<keyword evidence="7" id="KW-0630">Potassium</keyword>
<dbReference type="FunFam" id="3.40.47.10:FF:000007">
    <property type="entry name" value="acetyl-CoA acetyltransferase, mitochondrial"/>
    <property type="match status" value="1"/>
</dbReference>
<evidence type="ECO:0000313" key="14">
    <source>
        <dbReference type="Proteomes" id="UP000323426"/>
    </source>
</evidence>
<evidence type="ECO:0000256" key="9">
    <source>
        <dbReference type="PIRSR" id="PIRSR000429-1"/>
    </source>
</evidence>
<evidence type="ECO:0000256" key="10">
    <source>
        <dbReference type="RuleBase" id="RU003557"/>
    </source>
</evidence>
<evidence type="ECO:0000256" key="2">
    <source>
        <dbReference type="ARBA" id="ARBA00011881"/>
    </source>
</evidence>
<evidence type="ECO:0000313" key="13">
    <source>
        <dbReference type="EMBL" id="KAA5540802.1"/>
    </source>
</evidence>
<evidence type="ECO:0000256" key="6">
    <source>
        <dbReference type="ARBA" id="ARBA00022946"/>
    </source>
</evidence>
<evidence type="ECO:0000256" key="3">
    <source>
        <dbReference type="ARBA" id="ARBA00012705"/>
    </source>
</evidence>
<name>A0A5M6D3C2_9BACT</name>
<keyword evidence="6" id="KW-0809">Transit peptide</keyword>
<protein>
    <recommendedName>
        <fullName evidence="3">acetyl-CoA C-acetyltransferase</fullName>
        <ecNumber evidence="3">2.3.1.9</ecNumber>
    </recommendedName>
</protein>
<dbReference type="Pfam" id="PF02803">
    <property type="entry name" value="Thiolase_C"/>
    <property type="match status" value="1"/>
</dbReference>
<dbReference type="InterPro" id="IPR020613">
    <property type="entry name" value="Thiolase_CS"/>
</dbReference>
<comment type="subunit">
    <text evidence="2">Homotetramer.</text>
</comment>
<evidence type="ECO:0000259" key="12">
    <source>
        <dbReference type="Pfam" id="PF02803"/>
    </source>
</evidence>
<evidence type="ECO:0000256" key="8">
    <source>
        <dbReference type="ARBA" id="ARBA00023315"/>
    </source>
</evidence>
<dbReference type="InterPro" id="IPR020610">
    <property type="entry name" value="Thiolase_AS"/>
</dbReference>
<dbReference type="PANTHER" id="PTHR18919">
    <property type="entry name" value="ACETYL-COA C-ACYLTRANSFERASE"/>
    <property type="match status" value="1"/>
</dbReference>
<dbReference type="GO" id="GO:0003985">
    <property type="term" value="F:acetyl-CoA C-acetyltransferase activity"/>
    <property type="evidence" value="ECO:0007669"/>
    <property type="project" value="UniProtKB-EC"/>
</dbReference>
<dbReference type="PROSITE" id="PS00099">
    <property type="entry name" value="THIOLASE_3"/>
    <property type="match status" value="1"/>
</dbReference>
<feature type="domain" description="Thiolase N-terminal" evidence="11">
    <location>
        <begin position="6"/>
        <end position="264"/>
    </location>
</feature>
<keyword evidence="8 10" id="KW-0012">Acyltransferase</keyword>
<sequence>MQLKEVYIISAIRTPIGSFGGALASLSATQLGAIAIKGALAKAGVDPNEVQEVLMGNVLSANLGQAPARQAALFAGLGYEVECTTINKVCASGTKAIMFGAQAIMLGHKEVVVAGGMESMSNVPFYLDKARFGAKLGHGQMIDGLLRDGLWDVYNDYHMGNAAENTAREMGITREMQDAFAIESYRRSAAAAEQGYFKDEIIPVEIPQRGKDPLLVTQDEEYSKVNFDKIAGLKPVFDKEGTITAANASTLNDGAAAVLLMSREKAEALGVKPIAKILGFADAEQEPKWFTTSPALAIPKALKNAGVNANEVDYYEINEAFAVVSLANNQKLNLENEKVNIFGGAVSLGHPLGASGARIVTTLCNVLDKKQGKIGVAGICNGGGGASALVIQKI</sequence>
<comment type="caution">
    <text evidence="13">The sequence shown here is derived from an EMBL/GenBank/DDBJ whole genome shotgun (WGS) entry which is preliminary data.</text>
</comment>
<dbReference type="EMBL" id="VWSF01000025">
    <property type="protein sequence ID" value="KAA5540802.1"/>
    <property type="molecule type" value="Genomic_DNA"/>
</dbReference>
<dbReference type="InterPro" id="IPR002155">
    <property type="entry name" value="Thiolase"/>
</dbReference>
<feature type="active site" description="Acyl-thioester intermediate" evidence="9">
    <location>
        <position position="90"/>
    </location>
</feature>
<feature type="active site" description="Proton acceptor" evidence="9">
    <location>
        <position position="380"/>
    </location>
</feature>
<organism evidence="13 14">
    <name type="scientific">Adhaeribacter rhizoryzae</name>
    <dbReference type="NCBI Taxonomy" id="2607907"/>
    <lineage>
        <taxon>Bacteria</taxon>
        <taxon>Pseudomonadati</taxon>
        <taxon>Bacteroidota</taxon>
        <taxon>Cytophagia</taxon>
        <taxon>Cytophagales</taxon>
        <taxon>Hymenobacteraceae</taxon>
        <taxon>Adhaeribacter</taxon>
    </lineage>
</organism>
<evidence type="ECO:0000256" key="4">
    <source>
        <dbReference type="ARBA" id="ARBA00022679"/>
    </source>
</evidence>
<dbReference type="NCBIfam" id="TIGR01930">
    <property type="entry name" value="AcCoA-C-Actrans"/>
    <property type="match status" value="1"/>
</dbReference>
<keyword evidence="5" id="KW-0479">Metal-binding</keyword>
<dbReference type="PANTHER" id="PTHR18919:SF156">
    <property type="entry name" value="ACETYL-COA ACETYLTRANSFERASE, MITOCHONDRIAL"/>
    <property type="match status" value="1"/>
</dbReference>
<dbReference type="GO" id="GO:0046872">
    <property type="term" value="F:metal ion binding"/>
    <property type="evidence" value="ECO:0007669"/>
    <property type="project" value="UniProtKB-KW"/>
</dbReference>
<dbReference type="RefSeq" id="WP_150092092.1">
    <property type="nucleotide sequence ID" value="NZ_VWSF01000025.1"/>
</dbReference>
<dbReference type="InterPro" id="IPR020616">
    <property type="entry name" value="Thiolase_N"/>
</dbReference>
<evidence type="ECO:0000256" key="1">
    <source>
        <dbReference type="ARBA" id="ARBA00010982"/>
    </source>
</evidence>
<dbReference type="PROSITE" id="PS00737">
    <property type="entry name" value="THIOLASE_2"/>
    <property type="match status" value="1"/>
</dbReference>
<comment type="similarity">
    <text evidence="1 10">Belongs to the thiolase-like superfamily. Thiolase family.</text>
</comment>
<dbReference type="EC" id="2.3.1.9" evidence="3"/>